<comment type="caution">
    <text evidence="1">The sequence shown here is derived from an EMBL/GenBank/DDBJ whole genome shotgun (WGS) entry which is preliminary data.</text>
</comment>
<dbReference type="AlphaFoldDB" id="A0A1F7F9I2"/>
<organism evidence="1 2">
    <name type="scientific">Candidatus Raymondbacteria bacterium RIFOXYD12_FULL_49_13</name>
    <dbReference type="NCBI Taxonomy" id="1817890"/>
    <lineage>
        <taxon>Bacteria</taxon>
        <taxon>Raymondiibacteriota</taxon>
    </lineage>
</organism>
<gene>
    <name evidence="1" type="ORF">A2519_15185</name>
</gene>
<proteinExistence type="predicted"/>
<dbReference type="Proteomes" id="UP000179243">
    <property type="component" value="Unassembled WGS sequence"/>
</dbReference>
<sequence length="59" mass="7276">MKDFRMLMKRKHKMFPDNKRIVVNFKIKERRDYRNIFVLSSPSSDQMKEILAKYNKPVK</sequence>
<name>A0A1F7F9I2_UNCRA</name>
<accession>A0A1F7F9I2</accession>
<evidence type="ECO:0000313" key="1">
    <source>
        <dbReference type="EMBL" id="OGK03315.1"/>
    </source>
</evidence>
<evidence type="ECO:0000313" key="2">
    <source>
        <dbReference type="Proteomes" id="UP000179243"/>
    </source>
</evidence>
<protein>
    <submittedName>
        <fullName evidence="1">Uncharacterized protein</fullName>
    </submittedName>
</protein>
<dbReference type="EMBL" id="MFYX01000091">
    <property type="protein sequence ID" value="OGK03315.1"/>
    <property type="molecule type" value="Genomic_DNA"/>
</dbReference>
<reference evidence="1 2" key="1">
    <citation type="journal article" date="2016" name="Nat. Commun.">
        <title>Thousands of microbial genomes shed light on interconnected biogeochemical processes in an aquifer system.</title>
        <authorList>
            <person name="Anantharaman K."/>
            <person name="Brown C.T."/>
            <person name="Hug L.A."/>
            <person name="Sharon I."/>
            <person name="Castelle C.J."/>
            <person name="Probst A.J."/>
            <person name="Thomas B.C."/>
            <person name="Singh A."/>
            <person name="Wilkins M.J."/>
            <person name="Karaoz U."/>
            <person name="Brodie E.L."/>
            <person name="Williams K.H."/>
            <person name="Hubbard S.S."/>
            <person name="Banfield J.F."/>
        </authorList>
    </citation>
    <scope>NUCLEOTIDE SEQUENCE [LARGE SCALE GENOMIC DNA]</scope>
</reference>